<dbReference type="SUPFAM" id="SSF51445">
    <property type="entry name" value="(Trans)glycosidases"/>
    <property type="match status" value="1"/>
</dbReference>
<dbReference type="SUPFAM" id="SSF55545">
    <property type="entry name" value="beta-N-acetylhexosaminidase-like domain"/>
    <property type="match status" value="1"/>
</dbReference>
<dbReference type="AlphaFoldDB" id="A3LVC2"/>
<dbReference type="InterPro" id="IPR029018">
    <property type="entry name" value="Hex-like_dom2"/>
</dbReference>
<keyword evidence="5" id="KW-0325">Glycoprotein</keyword>
<dbReference type="FunFam" id="3.20.20.80:FF:000063">
    <property type="entry name" value="Beta-hexosaminidase"/>
    <property type="match status" value="1"/>
</dbReference>
<keyword evidence="4 7" id="KW-0378">Hydrolase</keyword>
<evidence type="ECO:0000256" key="4">
    <source>
        <dbReference type="ARBA" id="ARBA00022801"/>
    </source>
</evidence>
<evidence type="ECO:0000256" key="3">
    <source>
        <dbReference type="ARBA" id="ARBA00022729"/>
    </source>
</evidence>
<dbReference type="InterPro" id="IPR029019">
    <property type="entry name" value="HEX_eukaryotic_N"/>
</dbReference>
<dbReference type="GeneID" id="4839099"/>
<keyword evidence="6 7" id="KW-0326">Glycosidase</keyword>
<evidence type="ECO:0000256" key="8">
    <source>
        <dbReference type="PIRSR" id="PIRSR001093-1"/>
    </source>
</evidence>
<proteinExistence type="inferred from homology"/>
<dbReference type="GO" id="GO:0005975">
    <property type="term" value="P:carbohydrate metabolic process"/>
    <property type="evidence" value="ECO:0007669"/>
    <property type="project" value="InterPro"/>
</dbReference>
<evidence type="ECO:0000256" key="5">
    <source>
        <dbReference type="ARBA" id="ARBA00023180"/>
    </source>
</evidence>
<evidence type="ECO:0000256" key="9">
    <source>
        <dbReference type="SAM" id="SignalP"/>
    </source>
</evidence>
<dbReference type="Gene3D" id="3.30.379.10">
    <property type="entry name" value="Chitobiase/beta-hexosaminidase domain 2-like"/>
    <property type="match status" value="1"/>
</dbReference>
<keyword evidence="3 9" id="KW-0732">Signal</keyword>
<dbReference type="Gene3D" id="3.20.20.80">
    <property type="entry name" value="Glycosidases"/>
    <property type="match status" value="1"/>
</dbReference>
<evidence type="ECO:0000259" key="10">
    <source>
        <dbReference type="Pfam" id="PF00728"/>
    </source>
</evidence>
<evidence type="ECO:0000313" key="13">
    <source>
        <dbReference type="Proteomes" id="UP000002258"/>
    </source>
</evidence>
<comment type="catalytic activity">
    <reaction evidence="1 7">
        <text>Hydrolysis of terminal non-reducing N-acetyl-D-hexosamine residues in N-acetyl-beta-D-hexosaminides.</text>
        <dbReference type="EC" id="3.2.1.52"/>
    </reaction>
</comment>
<gene>
    <name evidence="12" type="primary">HEX1</name>
    <name evidence="12" type="ORF">PICST_32069</name>
</gene>
<dbReference type="InParanoid" id="A3LVC2"/>
<dbReference type="KEGG" id="pic:PICST_32069"/>
<feature type="chain" id="PRO_5005659472" description="Beta-hexosaminidase" evidence="9">
    <location>
        <begin position="20"/>
        <end position="614"/>
    </location>
</feature>
<dbReference type="InterPro" id="IPR017853">
    <property type="entry name" value="GH"/>
</dbReference>
<dbReference type="RefSeq" id="XP_001384784.2">
    <property type="nucleotide sequence ID" value="XM_001384747.1"/>
</dbReference>
<feature type="domain" description="Beta-hexosaminidase eukaryotic type N-terminal" evidence="11">
    <location>
        <begin position="24"/>
        <end position="164"/>
    </location>
</feature>
<dbReference type="InterPro" id="IPR025705">
    <property type="entry name" value="Beta_hexosaminidase_sua/sub"/>
</dbReference>
<dbReference type="OrthoDB" id="428480at2759"/>
<evidence type="ECO:0000256" key="2">
    <source>
        <dbReference type="ARBA" id="ARBA00006285"/>
    </source>
</evidence>
<dbReference type="PANTHER" id="PTHR22600">
    <property type="entry name" value="BETA-HEXOSAMINIDASE"/>
    <property type="match status" value="1"/>
</dbReference>
<reference evidence="12 13" key="1">
    <citation type="journal article" date="2007" name="Nat. Biotechnol.">
        <title>Genome sequence of the lignocellulose-bioconverting and xylose-fermenting yeast Pichia stipitis.</title>
        <authorList>
            <person name="Jeffries T.W."/>
            <person name="Grigoriev I.V."/>
            <person name="Grimwood J."/>
            <person name="Laplaza J.M."/>
            <person name="Aerts A."/>
            <person name="Salamov A."/>
            <person name="Schmutz J."/>
            <person name="Lindquist E."/>
            <person name="Dehal P."/>
            <person name="Shapiro H."/>
            <person name="Jin Y.S."/>
            <person name="Passoth V."/>
            <person name="Richardson P.M."/>
        </authorList>
    </citation>
    <scope>NUCLEOTIDE SEQUENCE [LARGE SCALE GENOMIC DNA]</scope>
    <source>
        <strain evidence="13">ATCC 58785 / CBS 6054 / NBRC 10063 / NRRL Y-11545</strain>
    </source>
</reference>
<feature type="domain" description="Glycoside hydrolase family 20 catalytic" evidence="10">
    <location>
        <begin position="186"/>
        <end position="542"/>
    </location>
</feature>
<dbReference type="InterPro" id="IPR015883">
    <property type="entry name" value="Glyco_hydro_20_cat"/>
</dbReference>
<sequence length="614" mass="69405">MKLTSLVVTIAPLLALTQAVKVNPLPAPRSIDWLDENPISVNLDKLNLEIGAENSIISEAFYRTVSTLRKLKWYPAATEAPISSFVPFPTAEAAVDAKKKKRDSQRTFDLSGLSVVEVTVNDYAADLQMGVNETYTLSVSPSSIIIESETVWGVLHAFTTLQQLIIYDNSKFVIEGSVNIWDAPLYQHRGVMVDTGRNYLSIDSILDQIDMMALSKLNSLHIHLDDAQSWPLLLNSYPEMIMDAYSEREIYTIQDLQHIIKYAKNRGVRVIPEIDLPGHARAGWRQINPDLVACGDSWWSNDVWASHTAVEPPPGQLDIMNDEVYEVIADVYNELSEIFTDNVFHVGADEIQTGCYNMSTLIQNWFKEDPSRSWNDLSQYYVDKAYPIFMNKTNRRLMMWEDILLTPEGAHTLPTDVILQSWNNDLVNIQNLTSRGYDVIVSSSSHFYLDCGFGGWVSNDPRYIDDYSNDVFNTGLGGSWCAPYKTWQRIYDYDFTANLTDAQAEHVIGAEVALWSEQVDSTVLTQKIWPRAAALAESTWSGNRNSEGYLRTNELTQRILNFREYLVALGFGASPLVPKYCLLNPHACDLYQNQTVLEQYGTHNDKNSTIAVLN</sequence>
<dbReference type="PRINTS" id="PR00738">
    <property type="entry name" value="GLHYDRLASE20"/>
</dbReference>
<dbReference type="eggNOG" id="KOG2499">
    <property type="taxonomic scope" value="Eukaryota"/>
</dbReference>
<name>A3LVC2_PICST</name>
<protein>
    <recommendedName>
        <fullName evidence="7">Beta-hexosaminidase</fullName>
        <ecNumber evidence="7">3.2.1.52</ecNumber>
    </recommendedName>
</protein>
<dbReference type="Pfam" id="PF14845">
    <property type="entry name" value="Glycohydro_20b2"/>
    <property type="match status" value="1"/>
</dbReference>
<evidence type="ECO:0000259" key="11">
    <source>
        <dbReference type="Pfam" id="PF14845"/>
    </source>
</evidence>
<evidence type="ECO:0000256" key="6">
    <source>
        <dbReference type="ARBA" id="ARBA00023295"/>
    </source>
</evidence>
<dbReference type="Proteomes" id="UP000002258">
    <property type="component" value="Chromosome 5"/>
</dbReference>
<organism evidence="12 13">
    <name type="scientific">Scheffersomyces stipitis (strain ATCC 58785 / CBS 6054 / NBRC 10063 / NRRL Y-11545)</name>
    <name type="common">Yeast</name>
    <name type="synonym">Pichia stipitis</name>
    <dbReference type="NCBI Taxonomy" id="322104"/>
    <lineage>
        <taxon>Eukaryota</taxon>
        <taxon>Fungi</taxon>
        <taxon>Dikarya</taxon>
        <taxon>Ascomycota</taxon>
        <taxon>Saccharomycotina</taxon>
        <taxon>Pichiomycetes</taxon>
        <taxon>Debaryomycetaceae</taxon>
        <taxon>Scheffersomyces</taxon>
    </lineage>
</organism>
<feature type="active site" description="Proton donor" evidence="8">
    <location>
        <position position="350"/>
    </location>
</feature>
<dbReference type="PANTHER" id="PTHR22600:SF26">
    <property type="entry name" value="BETA-N-ACETYLHEXOSAMINIDASE"/>
    <property type="match status" value="1"/>
</dbReference>
<dbReference type="GO" id="GO:0030203">
    <property type="term" value="P:glycosaminoglycan metabolic process"/>
    <property type="evidence" value="ECO:0007669"/>
    <property type="project" value="TreeGrafter"/>
</dbReference>
<keyword evidence="13" id="KW-1185">Reference proteome</keyword>
<dbReference type="HOGENOM" id="CLU_007082_0_2_1"/>
<evidence type="ECO:0000313" key="12">
    <source>
        <dbReference type="EMBL" id="ABN66755.2"/>
    </source>
</evidence>
<dbReference type="STRING" id="322104.A3LVC2"/>
<evidence type="ECO:0000256" key="7">
    <source>
        <dbReference type="PIRNR" id="PIRNR001093"/>
    </source>
</evidence>
<dbReference type="EMBL" id="CP000499">
    <property type="protein sequence ID" value="ABN66755.2"/>
    <property type="molecule type" value="Genomic_DNA"/>
</dbReference>
<dbReference type="Pfam" id="PF00728">
    <property type="entry name" value="Glyco_hydro_20"/>
    <property type="match status" value="1"/>
</dbReference>
<evidence type="ECO:0000256" key="1">
    <source>
        <dbReference type="ARBA" id="ARBA00001231"/>
    </source>
</evidence>
<comment type="similarity">
    <text evidence="2 7">Belongs to the glycosyl hydrolase 20 family.</text>
</comment>
<feature type="signal peptide" evidence="9">
    <location>
        <begin position="1"/>
        <end position="19"/>
    </location>
</feature>
<dbReference type="EC" id="3.2.1.52" evidence="7"/>
<accession>A3LVC2</accession>
<dbReference type="PIRSF" id="PIRSF001093">
    <property type="entry name" value="B-hxosamndse_ab_euk"/>
    <property type="match status" value="1"/>
</dbReference>
<dbReference type="GO" id="GO:0016231">
    <property type="term" value="F:beta-N-acetylglucosaminidase activity"/>
    <property type="evidence" value="ECO:0007669"/>
    <property type="project" value="TreeGrafter"/>
</dbReference>
<dbReference type="OMA" id="KMWPRAA"/>
<dbReference type="CDD" id="cd06562">
    <property type="entry name" value="GH20_HexA_HexB-like"/>
    <property type="match status" value="1"/>
</dbReference>
<dbReference type="GO" id="GO:0016020">
    <property type="term" value="C:membrane"/>
    <property type="evidence" value="ECO:0007669"/>
    <property type="project" value="TreeGrafter"/>
</dbReference>